<evidence type="ECO:0000313" key="2">
    <source>
        <dbReference type="WBParaSite" id="SPAL_0001179300.1"/>
    </source>
</evidence>
<evidence type="ECO:0000313" key="1">
    <source>
        <dbReference type="Proteomes" id="UP000046392"/>
    </source>
</evidence>
<dbReference type="Proteomes" id="UP000046392">
    <property type="component" value="Unplaced"/>
</dbReference>
<dbReference type="WBParaSite" id="SPAL_0001179300.1">
    <property type="protein sequence ID" value="SPAL_0001179300.1"/>
    <property type="gene ID" value="SPAL_0001179300"/>
</dbReference>
<proteinExistence type="predicted"/>
<reference evidence="2" key="1">
    <citation type="submission" date="2017-02" db="UniProtKB">
        <authorList>
            <consortium name="WormBaseParasite"/>
        </authorList>
    </citation>
    <scope>IDENTIFICATION</scope>
</reference>
<organism evidence="1 2">
    <name type="scientific">Strongyloides papillosus</name>
    <name type="common">Intestinal threadworm</name>
    <dbReference type="NCBI Taxonomy" id="174720"/>
    <lineage>
        <taxon>Eukaryota</taxon>
        <taxon>Metazoa</taxon>
        <taxon>Ecdysozoa</taxon>
        <taxon>Nematoda</taxon>
        <taxon>Chromadorea</taxon>
        <taxon>Rhabditida</taxon>
        <taxon>Tylenchina</taxon>
        <taxon>Panagrolaimomorpha</taxon>
        <taxon>Strongyloidoidea</taxon>
        <taxon>Strongyloididae</taxon>
        <taxon>Strongyloides</taxon>
    </lineage>
</organism>
<accession>A0A0N5C1B6</accession>
<keyword evidence="1" id="KW-1185">Reference proteome</keyword>
<protein>
    <submittedName>
        <fullName evidence="2">Uncharacterized protein</fullName>
    </submittedName>
</protein>
<name>A0A0N5C1B6_STREA</name>
<dbReference type="AlphaFoldDB" id="A0A0N5C1B6"/>
<sequence>MSNSMITNLVDLDTDTIDNIFEMDDFTNLTDFERTSFSLEVILRKWNIHVTRNTNLNKKNIEEIVSTKYFGIKHFYSGMD</sequence>